<reference evidence="1 2" key="1">
    <citation type="submission" date="2023-10" db="EMBL/GenBank/DDBJ databases">
        <title>Development of a sustainable strategy for remediation of hydrocarbon-contaminated territories based on the waste exchange concept.</title>
        <authorList>
            <person name="Krivoruchko A."/>
        </authorList>
    </citation>
    <scope>NUCLEOTIDE SEQUENCE [LARGE SCALE GENOMIC DNA]</scope>
    <source>
        <strain evidence="1 2">IEGM 1327</strain>
    </source>
</reference>
<sequence length="342" mass="35922">MDVAEAGLGLLRDRVASTDAREAVENTVHDRLLPLTARVTGRAGVGKSAVLAVLESVPLDADGLDVRWRESRTDNSKGEVLVHVIAGAVSPVDIALLSSRPRGVLDGTVVVLTKADTLDDPAADAVAASQQLGRTVLPVMGATAAGMRGVGRAGAPLDMADVRAVAAADLRPTDLMTVDRFRAVDIEVSTRRREALIECIELRGLALLVDVLRQRPAVSDGDAVRMLADATGADALIAAVSTAVSAAAAARDAELHRSMQQISAGHRRVRAAVESYLASDEAVAAEMRCAALRLGVPIETGSEQVASEQAVLWKRRAAAAVDPDVRRAALALCRGHVRMLRR</sequence>
<evidence type="ECO:0000313" key="2">
    <source>
        <dbReference type="Proteomes" id="UP001186104"/>
    </source>
</evidence>
<name>A0ABU4D4U0_9NOCA</name>
<protein>
    <recommendedName>
        <fullName evidence="3">GTPase</fullName>
    </recommendedName>
</protein>
<dbReference type="EMBL" id="JAWLKF010000010">
    <property type="protein sequence ID" value="MDV6304307.1"/>
    <property type="molecule type" value="Genomic_DNA"/>
</dbReference>
<evidence type="ECO:0008006" key="3">
    <source>
        <dbReference type="Google" id="ProtNLM"/>
    </source>
</evidence>
<gene>
    <name evidence="1" type="ORF">R3P93_17230</name>
</gene>
<evidence type="ECO:0000313" key="1">
    <source>
        <dbReference type="EMBL" id="MDV6304307.1"/>
    </source>
</evidence>
<comment type="caution">
    <text evidence="1">The sequence shown here is derived from an EMBL/GenBank/DDBJ whole genome shotgun (WGS) entry which is preliminary data.</text>
</comment>
<proteinExistence type="predicted"/>
<dbReference type="Proteomes" id="UP001186104">
    <property type="component" value="Unassembled WGS sequence"/>
</dbReference>
<accession>A0ABU4D4U0</accession>
<dbReference type="RefSeq" id="WP_317533543.1">
    <property type="nucleotide sequence ID" value="NZ_JAWLKF010000010.1"/>
</dbReference>
<keyword evidence="2" id="KW-1185">Reference proteome</keyword>
<organism evidence="1 2">
    <name type="scientific">Rhodococcus cerastii</name>
    <dbReference type="NCBI Taxonomy" id="908616"/>
    <lineage>
        <taxon>Bacteria</taxon>
        <taxon>Bacillati</taxon>
        <taxon>Actinomycetota</taxon>
        <taxon>Actinomycetes</taxon>
        <taxon>Mycobacteriales</taxon>
        <taxon>Nocardiaceae</taxon>
        <taxon>Rhodococcus</taxon>
    </lineage>
</organism>